<dbReference type="InterPro" id="IPR013216">
    <property type="entry name" value="Methyltransf_11"/>
</dbReference>
<dbReference type="RefSeq" id="WP_184195052.1">
    <property type="nucleotide sequence ID" value="NZ_BMOX01000002.1"/>
</dbReference>
<dbReference type="Gene3D" id="3.40.50.150">
    <property type="entry name" value="Vaccinia Virus protein VP39"/>
    <property type="match status" value="1"/>
</dbReference>
<sequence length="245" mass="27601">MVKIKENLKMVRALLDPKDRMFLKAALAAHEGRPVGTCSCCGFVGKFESTGLRLRLDARCPACGALERHRLLSLAMQRGFVDMRGKHVLHFAPDAIVVKLVADQSPASNATADLEPGRADQILNIENLALPDESLDRILCSHVLEHVDDQRALAEMRRVLRPGGQIVIMMPVIEAWPKTYENQSISTPQERERHFGQWDHLRWFGADVRQRIIAQHFECREFTADGPDSAHHNLIRGETVFLAVK</sequence>
<feature type="domain" description="Methyltransferase type 11" evidence="1">
    <location>
        <begin position="103"/>
        <end position="168"/>
    </location>
</feature>
<dbReference type="GO" id="GO:0008757">
    <property type="term" value="F:S-adenosylmethionine-dependent methyltransferase activity"/>
    <property type="evidence" value="ECO:0007669"/>
    <property type="project" value="InterPro"/>
</dbReference>
<dbReference type="AlphaFoldDB" id="A0A841L9A2"/>
<keyword evidence="3" id="KW-1185">Reference proteome</keyword>
<dbReference type="CDD" id="cd02440">
    <property type="entry name" value="AdoMet_MTases"/>
    <property type="match status" value="1"/>
</dbReference>
<dbReference type="InterPro" id="IPR029063">
    <property type="entry name" value="SAM-dependent_MTases_sf"/>
</dbReference>
<dbReference type="SUPFAM" id="SSF53335">
    <property type="entry name" value="S-adenosyl-L-methionine-dependent methyltransferases"/>
    <property type="match status" value="1"/>
</dbReference>
<evidence type="ECO:0000313" key="2">
    <source>
        <dbReference type="EMBL" id="MBB6226415.1"/>
    </source>
</evidence>
<comment type="caution">
    <text evidence="2">The sequence shown here is derived from an EMBL/GenBank/DDBJ whole genome shotgun (WGS) entry which is preliminary data.</text>
</comment>
<evidence type="ECO:0000313" key="3">
    <source>
        <dbReference type="Proteomes" id="UP000538147"/>
    </source>
</evidence>
<protein>
    <submittedName>
        <fullName evidence="2">SAM-dependent methyltransferase</fullName>
    </submittedName>
</protein>
<keyword evidence="2" id="KW-0489">Methyltransferase</keyword>
<dbReference type="GO" id="GO:0032259">
    <property type="term" value="P:methylation"/>
    <property type="evidence" value="ECO:0007669"/>
    <property type="project" value="UniProtKB-KW"/>
</dbReference>
<gene>
    <name evidence="2" type="ORF">FHS79_000569</name>
</gene>
<organism evidence="2 3">
    <name type="scientific">Polymorphobacter multimanifer</name>
    <dbReference type="NCBI Taxonomy" id="1070431"/>
    <lineage>
        <taxon>Bacteria</taxon>
        <taxon>Pseudomonadati</taxon>
        <taxon>Pseudomonadota</taxon>
        <taxon>Alphaproteobacteria</taxon>
        <taxon>Sphingomonadales</taxon>
        <taxon>Sphingosinicellaceae</taxon>
        <taxon>Polymorphobacter</taxon>
    </lineage>
</organism>
<keyword evidence="2" id="KW-0808">Transferase</keyword>
<accession>A0A841L9A2</accession>
<evidence type="ECO:0000259" key="1">
    <source>
        <dbReference type="Pfam" id="PF08241"/>
    </source>
</evidence>
<dbReference type="Proteomes" id="UP000538147">
    <property type="component" value="Unassembled WGS sequence"/>
</dbReference>
<dbReference type="EMBL" id="JACIIV010000003">
    <property type="protein sequence ID" value="MBB6226415.1"/>
    <property type="molecule type" value="Genomic_DNA"/>
</dbReference>
<dbReference type="Pfam" id="PF08241">
    <property type="entry name" value="Methyltransf_11"/>
    <property type="match status" value="1"/>
</dbReference>
<name>A0A841L9A2_9SPHN</name>
<proteinExistence type="predicted"/>
<reference evidence="2 3" key="1">
    <citation type="submission" date="2020-08" db="EMBL/GenBank/DDBJ databases">
        <title>Genomic Encyclopedia of Type Strains, Phase IV (KMG-IV): sequencing the most valuable type-strain genomes for metagenomic binning, comparative biology and taxonomic classification.</title>
        <authorList>
            <person name="Goeker M."/>
        </authorList>
    </citation>
    <scope>NUCLEOTIDE SEQUENCE [LARGE SCALE GENOMIC DNA]</scope>
    <source>
        <strain evidence="2 3">DSM 102189</strain>
    </source>
</reference>